<keyword evidence="2" id="KW-0548">Nucleotidyltransferase</keyword>
<evidence type="ECO:0000313" key="2">
    <source>
        <dbReference type="EMBL" id="WEA46162.1"/>
    </source>
</evidence>
<proteinExistence type="predicted"/>
<dbReference type="GO" id="GO:0003964">
    <property type="term" value="F:RNA-directed DNA polymerase activity"/>
    <property type="evidence" value="ECO:0007669"/>
    <property type="project" value="UniProtKB-KW"/>
</dbReference>
<dbReference type="PANTHER" id="PTHR34047">
    <property type="entry name" value="NUCLEAR INTRON MATURASE 1, MITOCHONDRIAL-RELATED"/>
    <property type="match status" value="1"/>
</dbReference>
<dbReference type="EC" id="2.7.7.49" evidence="2"/>
<dbReference type="Pfam" id="PF00078">
    <property type="entry name" value="RVT_1"/>
    <property type="match status" value="1"/>
</dbReference>
<evidence type="ECO:0000259" key="1">
    <source>
        <dbReference type="PROSITE" id="PS50878"/>
    </source>
</evidence>
<accession>A0ABD7X1A5</accession>
<dbReference type="CDD" id="cd00085">
    <property type="entry name" value="HNHc"/>
    <property type="match status" value="1"/>
</dbReference>
<dbReference type="CDD" id="cd01651">
    <property type="entry name" value="RT_G2_intron"/>
    <property type="match status" value="1"/>
</dbReference>
<dbReference type="EMBL" id="CP118718">
    <property type="protein sequence ID" value="WEA46162.1"/>
    <property type="molecule type" value="Genomic_DNA"/>
</dbReference>
<dbReference type="SUPFAM" id="SSF56672">
    <property type="entry name" value="DNA/RNA polymerases"/>
    <property type="match status" value="1"/>
</dbReference>
<dbReference type="NCBIfam" id="TIGR04416">
    <property type="entry name" value="group_II_RT_mat"/>
    <property type="match status" value="1"/>
</dbReference>
<sequence>MNKHSVGKRLKDKNIRNSEYYSMTETFDNLYQRAKNKENFRQLMKIIVSEKNILLAYRNIKRNKGSRTPSVDKITIKTVEKMSQESFVKSVKRRFRNYTPGKVRRKEIPKLNGKTRPLGIPSFWDRVIQQCILQVLEPICEAHFCPRSYGFRPNRSAEQAIADSVRKINRQDLTFVIDVDIKGFFDEVNHVKLMRQLWTLGIRDKQLLVIIRKILKAPIIMTDGSTVYPTKGTPQGGILSPLLANINLNEFDWWISRQWETFVVKEVTPKLTKQGAQNRSHENVELKKTRLKPMYIVRYADDFKIFTNIRSNAEKIYKACKRWLEERLKLPISEEKSKVTNLKRERSEFLGFTLKATKKGKRLSTGKTKYVAETHVSPKAIKIQIAKLTDQIKKLQKSASHQEIIRNIGKYNSMVIGAHNYYCIATHVSRDFHWPGRNLTRKMYNRLPRGSKADTFGFSRVGKYVGKDKGIIPYLGSKTIRFYMKKPILPFAYVLHKNPMSKRIAINKYTSEGRKLIHKGLENVTEAELRWLREHPVINDRATIEFNDNRISLFVAQNGRCGVMNEKLELTDIHCHHKRLWSETQDDNYANLILVKSEIHKLIHLTNEPLAKKLVDKLKMTDKQIEKLNKLRFLVGNNLICTNKTYYEQLTLF</sequence>
<feature type="domain" description="Reverse transcriptase" evidence="1">
    <location>
        <begin position="89"/>
        <end position="354"/>
    </location>
</feature>
<protein>
    <submittedName>
        <fullName evidence="2">Group II intron reverse transcriptase/maturase</fullName>
        <ecNumber evidence="2">2.7.7.49</ecNumber>
    </submittedName>
</protein>
<organism evidence="2 3">
    <name type="scientific">Priestia aryabhattai</name>
    <name type="common">Bacillus aryabhattai</name>
    <dbReference type="NCBI Taxonomy" id="412384"/>
    <lineage>
        <taxon>Bacteria</taxon>
        <taxon>Bacillati</taxon>
        <taxon>Bacillota</taxon>
        <taxon>Bacilli</taxon>
        <taxon>Bacillales</taxon>
        <taxon>Bacillaceae</taxon>
        <taxon>Priestia</taxon>
    </lineage>
</organism>
<dbReference type="RefSeq" id="WP_182029190.1">
    <property type="nucleotide sequence ID" value="NZ_CP118718.1"/>
</dbReference>
<reference evidence="2 3" key="1">
    <citation type="submission" date="2023-02" db="EMBL/GenBank/DDBJ databases">
        <title>Complete genome sequence of Priestia aryabhattai G5MAi6, a methanol-tolerant strain isolated from tap water in Hong Kong.</title>
        <authorList>
            <person name="Leung K.M."/>
            <person name="Lai G.K.K."/>
            <person name="Griffin S.D.J."/>
        </authorList>
    </citation>
    <scope>NUCLEOTIDE SEQUENCE [LARGE SCALE GENOMIC DNA]</scope>
    <source>
        <strain evidence="2 3">G5MAi6</strain>
    </source>
</reference>
<keyword evidence="2" id="KW-0695">RNA-directed DNA polymerase</keyword>
<name>A0ABD7X1A5_PRIAR</name>
<evidence type="ECO:0000313" key="3">
    <source>
        <dbReference type="Proteomes" id="UP001220217"/>
    </source>
</evidence>
<dbReference type="AlphaFoldDB" id="A0ABD7X1A5"/>
<dbReference type="InterPro" id="IPR043502">
    <property type="entry name" value="DNA/RNA_pol_sf"/>
</dbReference>
<dbReference type="Proteomes" id="UP001220217">
    <property type="component" value="Chromosome"/>
</dbReference>
<gene>
    <name evidence="2" type="primary">ltrA</name>
    <name evidence="2" type="ORF">PWO00_09420</name>
</gene>
<keyword evidence="2" id="KW-0808">Transferase</keyword>
<dbReference type="InterPro" id="IPR000477">
    <property type="entry name" value="RT_dom"/>
</dbReference>
<dbReference type="InterPro" id="IPR003615">
    <property type="entry name" value="HNH_nuc"/>
</dbReference>
<dbReference type="PANTHER" id="PTHR34047:SF8">
    <property type="entry name" value="PROTEIN YKFC"/>
    <property type="match status" value="1"/>
</dbReference>
<dbReference type="PROSITE" id="PS50878">
    <property type="entry name" value="RT_POL"/>
    <property type="match status" value="1"/>
</dbReference>
<dbReference type="InterPro" id="IPR051083">
    <property type="entry name" value="GrpII_Intron_Splice-Mob/Def"/>
</dbReference>
<dbReference type="InterPro" id="IPR030931">
    <property type="entry name" value="Group_II_RT_mat"/>
</dbReference>